<dbReference type="Proteomes" id="UP001060215">
    <property type="component" value="Chromosome 4"/>
</dbReference>
<organism evidence="1 2">
    <name type="scientific">Camellia lanceoleosa</name>
    <dbReference type="NCBI Taxonomy" id="1840588"/>
    <lineage>
        <taxon>Eukaryota</taxon>
        <taxon>Viridiplantae</taxon>
        <taxon>Streptophyta</taxon>
        <taxon>Embryophyta</taxon>
        <taxon>Tracheophyta</taxon>
        <taxon>Spermatophyta</taxon>
        <taxon>Magnoliopsida</taxon>
        <taxon>eudicotyledons</taxon>
        <taxon>Gunneridae</taxon>
        <taxon>Pentapetalae</taxon>
        <taxon>asterids</taxon>
        <taxon>Ericales</taxon>
        <taxon>Theaceae</taxon>
        <taxon>Camellia</taxon>
    </lineage>
</organism>
<accession>A0ACC0HNY9</accession>
<keyword evidence="2" id="KW-1185">Reference proteome</keyword>
<name>A0ACC0HNY9_9ERIC</name>
<evidence type="ECO:0000313" key="1">
    <source>
        <dbReference type="EMBL" id="KAI8015302.1"/>
    </source>
</evidence>
<sequence length="67" mass="7801">MKVSNDSSCFGDSQNWPPGFRFHPMDEELVVDYLKRKICQKRIKLSIIGETDVYKWDPEELPVGLVD</sequence>
<comment type="caution">
    <text evidence="1">The sequence shown here is derived from an EMBL/GenBank/DDBJ whole genome shotgun (WGS) entry which is preliminary data.</text>
</comment>
<reference evidence="1 2" key="1">
    <citation type="journal article" date="2022" name="Plant J.">
        <title>Chromosome-level genome of Camellia lanceoleosa provides a valuable resource for understanding genome evolution and self-incompatibility.</title>
        <authorList>
            <person name="Gong W."/>
            <person name="Xiao S."/>
            <person name="Wang L."/>
            <person name="Liao Z."/>
            <person name="Chang Y."/>
            <person name="Mo W."/>
            <person name="Hu G."/>
            <person name="Li W."/>
            <person name="Zhao G."/>
            <person name="Zhu H."/>
            <person name="Hu X."/>
            <person name="Ji K."/>
            <person name="Xiang X."/>
            <person name="Song Q."/>
            <person name="Yuan D."/>
            <person name="Jin S."/>
            <person name="Zhang L."/>
        </authorList>
    </citation>
    <scope>NUCLEOTIDE SEQUENCE [LARGE SCALE GENOMIC DNA]</scope>
    <source>
        <strain evidence="1">SQ_2022a</strain>
    </source>
</reference>
<evidence type="ECO:0000313" key="2">
    <source>
        <dbReference type="Proteomes" id="UP001060215"/>
    </source>
</evidence>
<dbReference type="EMBL" id="CM045761">
    <property type="protein sequence ID" value="KAI8015302.1"/>
    <property type="molecule type" value="Genomic_DNA"/>
</dbReference>
<gene>
    <name evidence="1" type="ORF">LOK49_LG05G02801</name>
</gene>
<protein>
    <submittedName>
        <fullName evidence="1">NAC domain-containing protein 17</fullName>
    </submittedName>
</protein>
<proteinExistence type="predicted"/>